<feature type="transmembrane region" description="Helical" evidence="7">
    <location>
        <begin position="143"/>
        <end position="161"/>
    </location>
</feature>
<accession>A0ABZ3E9Z3</accession>
<dbReference type="Gene3D" id="1.20.1250.20">
    <property type="entry name" value="MFS general substrate transporter like domains"/>
    <property type="match status" value="1"/>
</dbReference>
<protein>
    <submittedName>
        <fullName evidence="8">MFS transporter</fullName>
    </submittedName>
</protein>
<dbReference type="PANTHER" id="PTHR23517">
    <property type="entry name" value="RESISTANCE PROTEIN MDTM, PUTATIVE-RELATED-RELATED"/>
    <property type="match status" value="1"/>
</dbReference>
<proteinExistence type="predicted"/>
<evidence type="ECO:0000256" key="5">
    <source>
        <dbReference type="ARBA" id="ARBA00022989"/>
    </source>
</evidence>
<feature type="transmembrane region" description="Helical" evidence="7">
    <location>
        <begin position="293"/>
        <end position="309"/>
    </location>
</feature>
<feature type="transmembrane region" description="Helical" evidence="7">
    <location>
        <begin position="352"/>
        <end position="378"/>
    </location>
</feature>
<keyword evidence="5 7" id="KW-1133">Transmembrane helix</keyword>
<dbReference type="InterPro" id="IPR050171">
    <property type="entry name" value="MFS_Transporters"/>
</dbReference>
<evidence type="ECO:0000256" key="4">
    <source>
        <dbReference type="ARBA" id="ARBA00022692"/>
    </source>
</evidence>
<gene>
    <name evidence="8" type="ORF">QQM35_06340</name>
</gene>
<keyword evidence="6 7" id="KW-0472">Membrane</keyword>
<dbReference type="PANTHER" id="PTHR23517:SF3">
    <property type="entry name" value="INTEGRAL MEMBRANE TRANSPORT PROTEIN"/>
    <property type="match status" value="1"/>
</dbReference>
<sequence length="417" mass="47697">MKKFNTLSSTLKSRLIAEFILNIASQSILPFMALYLTSKINAIFAGTFLIVNIIVTFGITFLGGFIGDHFNRKKIVNIVHALYAICLIILSITVNMNGIGLIIFCSSVFIFELLFALSNPIFEAATMDAIYEEVREYVYQLEYWMFNISTALGMLLGALLYLGHKHLLFLLFLVAMLISWYLFDKYYDVEQVFSENHESRSPMKRILNNYLTVLKDKYYLLFNLGYMLILMAELSLNSYVVVRLKEEFDSFYILGIHIDGVRMFSIIMIINTLVVVTMTFAINKLIQHHSKRLAFLIGGVLYTVGYGILTSATSFWLLCLVTIIATIGELIYSPIQNAQRFLMIPNDQRSTYATVGMVSFYGSKALARFSLILGTIFAPWMMSLYIVVTVIIGFALLFYAIFYNTKLKREGKSYVYY</sequence>
<feature type="transmembrane region" description="Helical" evidence="7">
    <location>
        <begin position="42"/>
        <end position="63"/>
    </location>
</feature>
<evidence type="ECO:0000256" key="6">
    <source>
        <dbReference type="ARBA" id="ARBA00023136"/>
    </source>
</evidence>
<dbReference type="InterPro" id="IPR011701">
    <property type="entry name" value="MFS"/>
</dbReference>
<feature type="transmembrane region" description="Helical" evidence="7">
    <location>
        <begin position="99"/>
        <end position="122"/>
    </location>
</feature>
<keyword evidence="3" id="KW-1003">Cell membrane</keyword>
<reference evidence="8 9" key="1">
    <citation type="journal article" date="2024" name="Pathogens">
        <title>Staphylococcus hsinchuensis sp. nov., Isolated from Soymilk.</title>
        <authorList>
            <person name="Wang Y.T."/>
            <person name="Lin Y.C."/>
            <person name="Hsieh Y.H."/>
            <person name="Lin Y.T."/>
            <person name="Hamada M."/>
            <person name="Chen C.C."/>
            <person name="Liou J.S."/>
            <person name="Lee A.Y."/>
            <person name="Zhang W.L."/>
            <person name="Chen Y.T."/>
            <person name="Huang C.H."/>
        </authorList>
    </citation>
    <scope>NUCLEOTIDE SEQUENCE [LARGE SCALE GENOMIC DNA]</scope>
    <source>
        <strain evidence="8 9">H164</strain>
    </source>
</reference>
<feature type="transmembrane region" description="Helical" evidence="7">
    <location>
        <begin position="167"/>
        <end position="183"/>
    </location>
</feature>
<dbReference type="EMBL" id="CP128355">
    <property type="protein sequence ID" value="XAF69691.1"/>
    <property type="molecule type" value="Genomic_DNA"/>
</dbReference>
<feature type="transmembrane region" description="Helical" evidence="7">
    <location>
        <begin position="315"/>
        <end position="332"/>
    </location>
</feature>
<dbReference type="InterPro" id="IPR036259">
    <property type="entry name" value="MFS_trans_sf"/>
</dbReference>
<keyword evidence="9" id="KW-1185">Reference proteome</keyword>
<comment type="subcellular location">
    <subcellularLocation>
        <location evidence="1">Cell membrane</location>
        <topology evidence="1">Multi-pass membrane protein</topology>
    </subcellularLocation>
</comment>
<dbReference type="RefSeq" id="WP_251519398.1">
    <property type="nucleotide sequence ID" value="NZ_CP128355.1"/>
</dbReference>
<organism evidence="8 9">
    <name type="scientific">Staphylococcus hsinchuensis</name>
    <dbReference type="NCBI Taxonomy" id="3051183"/>
    <lineage>
        <taxon>Bacteria</taxon>
        <taxon>Bacillati</taxon>
        <taxon>Bacillota</taxon>
        <taxon>Bacilli</taxon>
        <taxon>Bacillales</taxon>
        <taxon>Staphylococcaceae</taxon>
        <taxon>Staphylococcus</taxon>
    </lineage>
</organism>
<evidence type="ECO:0000256" key="1">
    <source>
        <dbReference type="ARBA" id="ARBA00004651"/>
    </source>
</evidence>
<evidence type="ECO:0000256" key="3">
    <source>
        <dbReference type="ARBA" id="ARBA00022475"/>
    </source>
</evidence>
<feature type="transmembrane region" description="Helical" evidence="7">
    <location>
        <begin position="384"/>
        <end position="403"/>
    </location>
</feature>
<name>A0ABZ3E9Z3_9STAP</name>
<dbReference type="SUPFAM" id="SSF103473">
    <property type="entry name" value="MFS general substrate transporter"/>
    <property type="match status" value="1"/>
</dbReference>
<keyword evidence="2" id="KW-0813">Transport</keyword>
<feature type="transmembrane region" description="Helical" evidence="7">
    <location>
        <begin position="218"/>
        <end position="241"/>
    </location>
</feature>
<keyword evidence="4 7" id="KW-0812">Transmembrane</keyword>
<feature type="transmembrane region" description="Helical" evidence="7">
    <location>
        <begin position="261"/>
        <end position="281"/>
    </location>
</feature>
<evidence type="ECO:0000313" key="9">
    <source>
        <dbReference type="Proteomes" id="UP001436297"/>
    </source>
</evidence>
<dbReference type="Proteomes" id="UP001436297">
    <property type="component" value="Chromosome"/>
</dbReference>
<evidence type="ECO:0000256" key="7">
    <source>
        <dbReference type="SAM" id="Phobius"/>
    </source>
</evidence>
<feature type="transmembrane region" description="Helical" evidence="7">
    <location>
        <begin position="75"/>
        <end position="93"/>
    </location>
</feature>
<evidence type="ECO:0000313" key="8">
    <source>
        <dbReference type="EMBL" id="XAF69691.1"/>
    </source>
</evidence>
<evidence type="ECO:0000256" key="2">
    <source>
        <dbReference type="ARBA" id="ARBA00022448"/>
    </source>
</evidence>
<feature type="transmembrane region" description="Helical" evidence="7">
    <location>
        <begin position="15"/>
        <end position="36"/>
    </location>
</feature>
<dbReference type="Pfam" id="PF07690">
    <property type="entry name" value="MFS_1"/>
    <property type="match status" value="1"/>
</dbReference>